<reference evidence="2 3" key="1">
    <citation type="submission" date="2021-01" db="EMBL/GenBank/DDBJ databases">
        <title>Genomic Encyclopedia of Type Strains, Phase IV (KMG-IV): sequencing the most valuable type-strain genomes for metagenomic binning, comparative biology and taxonomic classification.</title>
        <authorList>
            <person name="Goeker M."/>
        </authorList>
    </citation>
    <scope>NUCLEOTIDE SEQUENCE [LARGE SCALE GENOMIC DNA]</scope>
    <source>
        <strain evidence="2 3">DSM 27513</strain>
    </source>
</reference>
<dbReference type="Pfam" id="PF01370">
    <property type="entry name" value="Epimerase"/>
    <property type="match status" value="1"/>
</dbReference>
<protein>
    <submittedName>
        <fullName evidence="2">Nucleoside-diphosphate-sugar epimerase</fullName>
    </submittedName>
</protein>
<sequence length="203" mass="23101">MKIVIAGGTGFVGQAIIARLLREDVEIHCISRSKPSSIHHQRIKNHILDLGDSKQLDDLVKDADWVIDTIGILREKPSQNITYDNSSWQPAKYLIDAVKSQTKPKFLFISANFAPRVLNDYMLTKKRIETYAHEQLGERSKIVYPGIVYDKEKPITFIMGSLLSYATFIPIVARIRPIKRKDLAREIVKIVLGQSSDLQTRLD</sequence>
<proteinExistence type="predicted"/>
<dbReference type="EMBL" id="JAFBEI010000022">
    <property type="protein sequence ID" value="MBM7636366.1"/>
    <property type="molecule type" value="Genomic_DNA"/>
</dbReference>
<dbReference type="InterPro" id="IPR001509">
    <property type="entry name" value="Epimerase_deHydtase"/>
</dbReference>
<dbReference type="Gene3D" id="3.40.50.720">
    <property type="entry name" value="NAD(P)-binding Rossmann-like Domain"/>
    <property type="match status" value="1"/>
</dbReference>
<evidence type="ECO:0000313" key="2">
    <source>
        <dbReference type="EMBL" id="MBM7636366.1"/>
    </source>
</evidence>
<comment type="caution">
    <text evidence="2">The sequence shown here is derived from an EMBL/GenBank/DDBJ whole genome shotgun (WGS) entry which is preliminary data.</text>
</comment>
<feature type="domain" description="NAD-dependent epimerase/dehydratase" evidence="1">
    <location>
        <begin position="3"/>
        <end position="111"/>
    </location>
</feature>
<dbReference type="SUPFAM" id="SSF51735">
    <property type="entry name" value="NAD(P)-binding Rossmann-fold domains"/>
    <property type="match status" value="1"/>
</dbReference>
<organism evidence="2 3">
    <name type="scientific">Streptococcus saliviloxodontae</name>
    <dbReference type="NCBI Taxonomy" id="1349416"/>
    <lineage>
        <taxon>Bacteria</taxon>
        <taxon>Bacillati</taxon>
        <taxon>Bacillota</taxon>
        <taxon>Bacilli</taxon>
        <taxon>Lactobacillales</taxon>
        <taxon>Streptococcaceae</taxon>
        <taxon>Streptococcus</taxon>
    </lineage>
</organism>
<accession>A0ABS2PN48</accession>
<dbReference type="RefSeq" id="WP_205017244.1">
    <property type="nucleotide sequence ID" value="NZ_JAFBEI010000022.1"/>
</dbReference>
<dbReference type="InterPro" id="IPR051207">
    <property type="entry name" value="ComplexI_NDUFA9_subunit"/>
</dbReference>
<gene>
    <name evidence="2" type="ORF">JOC31_001187</name>
</gene>
<name>A0ABS2PN48_9STRE</name>
<evidence type="ECO:0000259" key="1">
    <source>
        <dbReference type="Pfam" id="PF01370"/>
    </source>
</evidence>
<dbReference type="PANTHER" id="PTHR12126">
    <property type="entry name" value="NADH-UBIQUINONE OXIDOREDUCTASE 39 KDA SUBUNIT-RELATED"/>
    <property type="match status" value="1"/>
</dbReference>
<dbReference type="Proteomes" id="UP000809081">
    <property type="component" value="Unassembled WGS sequence"/>
</dbReference>
<evidence type="ECO:0000313" key="3">
    <source>
        <dbReference type="Proteomes" id="UP000809081"/>
    </source>
</evidence>
<dbReference type="PANTHER" id="PTHR12126:SF16">
    <property type="entry name" value="MIOREX COMPLEX COMPONENT 2"/>
    <property type="match status" value="1"/>
</dbReference>
<keyword evidence="3" id="KW-1185">Reference proteome</keyword>
<dbReference type="InterPro" id="IPR036291">
    <property type="entry name" value="NAD(P)-bd_dom_sf"/>
</dbReference>